<organism evidence="1 2">
    <name type="scientific">Paenibacillus mendelii</name>
    <dbReference type="NCBI Taxonomy" id="206163"/>
    <lineage>
        <taxon>Bacteria</taxon>
        <taxon>Bacillati</taxon>
        <taxon>Bacillota</taxon>
        <taxon>Bacilli</taxon>
        <taxon>Bacillales</taxon>
        <taxon>Paenibacillaceae</taxon>
        <taxon>Paenibacillus</taxon>
    </lineage>
</organism>
<sequence>MKENNLKTMDDVQSLQVLSKRKDILSKMIGLGVQSHTSILDKFRLVRLTIK</sequence>
<accession>A0ABV6JEM7</accession>
<protein>
    <submittedName>
        <fullName evidence="1">Uncharacterized protein</fullName>
    </submittedName>
</protein>
<evidence type="ECO:0000313" key="1">
    <source>
        <dbReference type="EMBL" id="MFC0394371.1"/>
    </source>
</evidence>
<dbReference type="Proteomes" id="UP001589818">
    <property type="component" value="Unassembled WGS sequence"/>
</dbReference>
<dbReference type="EMBL" id="JBHLVF010000041">
    <property type="protein sequence ID" value="MFC0394371.1"/>
    <property type="molecule type" value="Genomic_DNA"/>
</dbReference>
<dbReference type="RefSeq" id="WP_204815519.1">
    <property type="nucleotide sequence ID" value="NZ_JANHOF010000001.1"/>
</dbReference>
<proteinExistence type="predicted"/>
<reference evidence="1 2" key="1">
    <citation type="submission" date="2024-09" db="EMBL/GenBank/DDBJ databases">
        <authorList>
            <person name="Sun Q."/>
            <person name="Mori K."/>
        </authorList>
    </citation>
    <scope>NUCLEOTIDE SEQUENCE [LARGE SCALE GENOMIC DNA]</scope>
    <source>
        <strain evidence="1 2">CCM 4839</strain>
    </source>
</reference>
<gene>
    <name evidence="1" type="ORF">ACFFJ8_23790</name>
</gene>
<comment type="caution">
    <text evidence="1">The sequence shown here is derived from an EMBL/GenBank/DDBJ whole genome shotgun (WGS) entry which is preliminary data.</text>
</comment>
<keyword evidence="2" id="KW-1185">Reference proteome</keyword>
<evidence type="ECO:0000313" key="2">
    <source>
        <dbReference type="Proteomes" id="UP001589818"/>
    </source>
</evidence>
<name>A0ABV6JEM7_9BACL</name>